<dbReference type="SUPFAM" id="SSF75420">
    <property type="entry name" value="YhbC-like, N-terminal domain"/>
    <property type="match status" value="1"/>
</dbReference>
<dbReference type="GO" id="GO:0006412">
    <property type="term" value="P:translation"/>
    <property type="evidence" value="ECO:0007669"/>
    <property type="project" value="TreeGrafter"/>
</dbReference>
<dbReference type="InterPro" id="IPR003728">
    <property type="entry name" value="Ribosome_maturation_RimP"/>
</dbReference>
<dbReference type="SUPFAM" id="SSF74942">
    <property type="entry name" value="YhbC-like, C-terminal domain"/>
    <property type="match status" value="1"/>
</dbReference>
<evidence type="ECO:0000313" key="7">
    <source>
        <dbReference type="Proteomes" id="UP000249081"/>
    </source>
</evidence>
<keyword evidence="2 3" id="KW-0690">Ribosome biogenesis</keyword>
<dbReference type="NCBIfam" id="NF000935">
    <property type="entry name" value="PRK00092.3-3"/>
    <property type="match status" value="1"/>
</dbReference>
<feature type="domain" description="Ribosome maturation factor RimP N-terminal" evidence="4">
    <location>
        <begin position="13"/>
        <end position="85"/>
    </location>
</feature>
<dbReference type="EMBL" id="QBMN01000064">
    <property type="protein sequence ID" value="PZO41400.1"/>
    <property type="molecule type" value="Genomic_DNA"/>
</dbReference>
<dbReference type="Gene3D" id="2.30.30.180">
    <property type="entry name" value="Ribosome maturation factor RimP, C-terminal domain"/>
    <property type="match status" value="1"/>
</dbReference>
<dbReference type="GO" id="GO:0005829">
    <property type="term" value="C:cytosol"/>
    <property type="evidence" value="ECO:0007669"/>
    <property type="project" value="TreeGrafter"/>
</dbReference>
<dbReference type="PANTHER" id="PTHR33867">
    <property type="entry name" value="RIBOSOME MATURATION FACTOR RIMP"/>
    <property type="match status" value="1"/>
</dbReference>
<comment type="function">
    <text evidence="3">Required for maturation of 30S ribosomal subunits.</text>
</comment>
<accession>A0A2W4WAE3</accession>
<comment type="caution">
    <text evidence="6">The sequence shown here is derived from an EMBL/GenBank/DDBJ whole genome shotgun (WGS) entry which is preliminary data.</text>
</comment>
<keyword evidence="1 3" id="KW-0963">Cytoplasm</keyword>
<dbReference type="InterPro" id="IPR028989">
    <property type="entry name" value="RimP_N"/>
</dbReference>
<dbReference type="Gene3D" id="3.30.300.70">
    <property type="entry name" value="RimP-like superfamily, N-terminal"/>
    <property type="match status" value="1"/>
</dbReference>
<comment type="subcellular location">
    <subcellularLocation>
        <location evidence="3">Cytoplasm</location>
    </subcellularLocation>
</comment>
<dbReference type="GO" id="GO:0000028">
    <property type="term" value="P:ribosomal small subunit assembly"/>
    <property type="evidence" value="ECO:0007669"/>
    <property type="project" value="TreeGrafter"/>
</dbReference>
<sequence length="156" mass="17058">MVHPLIPQLLELAAPVAEELGLEVVEAVFQTNQSPPVLRIDVRSLENEDTGLNDCEKMSQALAAVLETTDIIPDAYVLEVSSPGVSAALETDRDFVVFKGFMVEVNLSAPHKDKRQWVGQLVRRDEAALVLSQKGKTITLPRDLVATVQLSDQSPD</sequence>
<dbReference type="Pfam" id="PF02576">
    <property type="entry name" value="RimP_N"/>
    <property type="match status" value="1"/>
</dbReference>
<name>A0A2W4WAE3_9CYAN</name>
<dbReference type="InterPro" id="IPR036847">
    <property type="entry name" value="RimP_C_sf"/>
</dbReference>
<dbReference type="Proteomes" id="UP000249081">
    <property type="component" value="Unassembled WGS sequence"/>
</dbReference>
<evidence type="ECO:0000259" key="4">
    <source>
        <dbReference type="Pfam" id="PF02576"/>
    </source>
</evidence>
<evidence type="ECO:0000259" key="5">
    <source>
        <dbReference type="Pfam" id="PF17384"/>
    </source>
</evidence>
<dbReference type="PANTHER" id="PTHR33867:SF1">
    <property type="entry name" value="RIBOSOME MATURATION FACTOR RIMP"/>
    <property type="match status" value="1"/>
</dbReference>
<dbReference type="HAMAP" id="MF_01077">
    <property type="entry name" value="RimP"/>
    <property type="match status" value="1"/>
</dbReference>
<protein>
    <recommendedName>
        <fullName evidence="3">Ribosome maturation factor RimP</fullName>
    </recommendedName>
</protein>
<reference evidence="7" key="1">
    <citation type="submission" date="2018-04" db="EMBL/GenBank/DDBJ databases">
        <authorList>
            <person name="Cornet L."/>
        </authorList>
    </citation>
    <scope>NUCLEOTIDE SEQUENCE [LARGE SCALE GENOMIC DNA]</scope>
</reference>
<comment type="similarity">
    <text evidence="3">Belongs to the RimP family.</text>
</comment>
<dbReference type="AlphaFoldDB" id="A0A2W4WAE3"/>
<dbReference type="CDD" id="cd01734">
    <property type="entry name" value="YlxS_C"/>
    <property type="match status" value="1"/>
</dbReference>
<evidence type="ECO:0000256" key="1">
    <source>
        <dbReference type="ARBA" id="ARBA00022490"/>
    </source>
</evidence>
<evidence type="ECO:0000256" key="3">
    <source>
        <dbReference type="HAMAP-Rule" id="MF_01077"/>
    </source>
</evidence>
<gene>
    <name evidence="3" type="primary">rimP</name>
    <name evidence="6" type="ORF">DCF17_10640</name>
</gene>
<feature type="domain" description="Ribosome maturation factor RimP C-terminal" evidence="5">
    <location>
        <begin position="89"/>
        <end position="150"/>
    </location>
</feature>
<dbReference type="InterPro" id="IPR035956">
    <property type="entry name" value="RimP_N_sf"/>
</dbReference>
<proteinExistence type="inferred from homology"/>
<dbReference type="Pfam" id="PF17384">
    <property type="entry name" value="DUF150_C"/>
    <property type="match status" value="1"/>
</dbReference>
<dbReference type="InterPro" id="IPR028998">
    <property type="entry name" value="RimP_C"/>
</dbReference>
<evidence type="ECO:0000256" key="2">
    <source>
        <dbReference type="ARBA" id="ARBA00022517"/>
    </source>
</evidence>
<evidence type="ECO:0000313" key="6">
    <source>
        <dbReference type="EMBL" id="PZO41400.1"/>
    </source>
</evidence>
<reference evidence="6 7" key="2">
    <citation type="submission" date="2018-06" db="EMBL/GenBank/DDBJ databases">
        <title>Metagenomic assembly of (sub)arctic Cyanobacteria and their associated microbiome from non-axenic cultures.</title>
        <authorList>
            <person name="Baurain D."/>
        </authorList>
    </citation>
    <scope>NUCLEOTIDE SEQUENCE [LARGE SCALE GENOMIC DNA]</scope>
    <source>
        <strain evidence="6">ULC041bin1</strain>
    </source>
</reference>
<organism evidence="6 7">
    <name type="scientific">Shackletoniella antarctica</name>
    <dbReference type="NCBI Taxonomy" id="268115"/>
    <lineage>
        <taxon>Bacteria</taxon>
        <taxon>Bacillati</taxon>
        <taxon>Cyanobacteriota</taxon>
        <taxon>Cyanophyceae</taxon>
        <taxon>Oculatellales</taxon>
        <taxon>Oculatellaceae</taxon>
        <taxon>Shackletoniella</taxon>
    </lineage>
</organism>